<dbReference type="Pfam" id="PF01638">
    <property type="entry name" value="HxlR"/>
    <property type="match status" value="1"/>
</dbReference>
<gene>
    <name evidence="5" type="ORF">GCM10022381_02320</name>
</gene>
<feature type="domain" description="HTH hxlR-type" evidence="4">
    <location>
        <begin position="7"/>
        <end position="106"/>
    </location>
</feature>
<keyword evidence="3" id="KW-0804">Transcription</keyword>
<sequence>MKPKSTCQIVRTLDVIGEKWSLLIVRNALRGQTRFSQFGENLGLSSDILANRLAKLVDTGIFEKQDYHEPGERMRSSYHLTPRGEGLRVVMAAMMQWDDEFNPSPLSGGSRLVEADGERPLRLAFLDAQGGEVDGNAVAILPRAVGVVGW</sequence>
<evidence type="ECO:0000313" key="5">
    <source>
        <dbReference type="EMBL" id="GAA3861532.1"/>
    </source>
</evidence>
<evidence type="ECO:0000256" key="3">
    <source>
        <dbReference type="ARBA" id="ARBA00023163"/>
    </source>
</evidence>
<dbReference type="InterPro" id="IPR036390">
    <property type="entry name" value="WH_DNA-bd_sf"/>
</dbReference>
<keyword evidence="1" id="KW-0805">Transcription regulation</keyword>
<proteinExistence type="predicted"/>
<dbReference type="Gene3D" id="1.10.10.10">
    <property type="entry name" value="Winged helix-like DNA-binding domain superfamily/Winged helix DNA-binding domain"/>
    <property type="match status" value="1"/>
</dbReference>
<evidence type="ECO:0000313" key="6">
    <source>
        <dbReference type="Proteomes" id="UP001501803"/>
    </source>
</evidence>
<dbReference type="Proteomes" id="UP001501803">
    <property type="component" value="Unassembled WGS sequence"/>
</dbReference>
<organism evidence="5 6">
    <name type="scientific">Leifsonia kafniensis</name>
    <dbReference type="NCBI Taxonomy" id="475957"/>
    <lineage>
        <taxon>Bacteria</taxon>
        <taxon>Bacillati</taxon>
        <taxon>Actinomycetota</taxon>
        <taxon>Actinomycetes</taxon>
        <taxon>Micrococcales</taxon>
        <taxon>Microbacteriaceae</taxon>
        <taxon>Leifsonia</taxon>
    </lineage>
</organism>
<dbReference type="InterPro" id="IPR036388">
    <property type="entry name" value="WH-like_DNA-bd_sf"/>
</dbReference>
<dbReference type="InterPro" id="IPR002577">
    <property type="entry name" value="HTH_HxlR"/>
</dbReference>
<dbReference type="PANTHER" id="PTHR33204:SF18">
    <property type="entry name" value="TRANSCRIPTIONAL REGULATORY PROTEIN"/>
    <property type="match status" value="1"/>
</dbReference>
<accession>A0ABP7K1Z3</accession>
<reference evidence="6" key="1">
    <citation type="journal article" date="2019" name="Int. J. Syst. Evol. Microbiol.">
        <title>The Global Catalogue of Microorganisms (GCM) 10K type strain sequencing project: providing services to taxonomists for standard genome sequencing and annotation.</title>
        <authorList>
            <consortium name="The Broad Institute Genomics Platform"/>
            <consortium name="The Broad Institute Genome Sequencing Center for Infectious Disease"/>
            <person name="Wu L."/>
            <person name="Ma J."/>
        </authorList>
    </citation>
    <scope>NUCLEOTIDE SEQUENCE [LARGE SCALE GENOMIC DNA]</scope>
    <source>
        <strain evidence="6">JCM 17021</strain>
    </source>
</reference>
<name>A0ABP7K1Z3_9MICO</name>
<keyword evidence="6" id="KW-1185">Reference proteome</keyword>
<evidence type="ECO:0000256" key="1">
    <source>
        <dbReference type="ARBA" id="ARBA00023015"/>
    </source>
</evidence>
<dbReference type="PANTHER" id="PTHR33204">
    <property type="entry name" value="TRANSCRIPTIONAL REGULATOR, MARR FAMILY"/>
    <property type="match status" value="1"/>
</dbReference>
<protein>
    <submittedName>
        <fullName evidence="5">Helix-turn-helix domain-containing protein</fullName>
    </submittedName>
</protein>
<keyword evidence="2" id="KW-0238">DNA-binding</keyword>
<evidence type="ECO:0000256" key="2">
    <source>
        <dbReference type="ARBA" id="ARBA00023125"/>
    </source>
</evidence>
<dbReference type="PROSITE" id="PS51118">
    <property type="entry name" value="HTH_HXLR"/>
    <property type="match status" value="1"/>
</dbReference>
<dbReference type="SUPFAM" id="SSF46785">
    <property type="entry name" value="Winged helix' DNA-binding domain"/>
    <property type="match status" value="1"/>
</dbReference>
<comment type="caution">
    <text evidence="5">The sequence shown here is derived from an EMBL/GenBank/DDBJ whole genome shotgun (WGS) entry which is preliminary data.</text>
</comment>
<dbReference type="RefSeq" id="WP_345061457.1">
    <property type="nucleotide sequence ID" value="NZ_BAABCN010000002.1"/>
</dbReference>
<evidence type="ECO:0000259" key="4">
    <source>
        <dbReference type="PROSITE" id="PS51118"/>
    </source>
</evidence>
<dbReference type="EMBL" id="BAABCN010000002">
    <property type="protein sequence ID" value="GAA3861532.1"/>
    <property type="molecule type" value="Genomic_DNA"/>
</dbReference>